<name>A0A8J2ZB16_9PROT</name>
<dbReference type="AlphaFoldDB" id="A0A8J2ZB16"/>
<sequence>MSGIPAVSDRLFAVAGLFEKYIDTGCRLGPEEVRLLRIELLACAAHSRRHEAEARRGRAADAAAPRFAWSDR</sequence>
<comment type="caution">
    <text evidence="1">The sequence shown here is derived from an EMBL/GenBank/DDBJ whole genome shotgun (WGS) entry which is preliminary data.</text>
</comment>
<dbReference type="EMBL" id="BMKS01000004">
    <property type="protein sequence ID" value="GGG30807.1"/>
    <property type="molecule type" value="Genomic_DNA"/>
</dbReference>
<gene>
    <name evidence="1" type="ORF">GCM10010964_18390</name>
</gene>
<evidence type="ECO:0000313" key="1">
    <source>
        <dbReference type="EMBL" id="GGG30807.1"/>
    </source>
</evidence>
<dbReference type="RefSeq" id="WP_188899708.1">
    <property type="nucleotide sequence ID" value="NZ_BMKS01000004.1"/>
</dbReference>
<protein>
    <submittedName>
        <fullName evidence="1">Uncharacterized protein</fullName>
    </submittedName>
</protein>
<proteinExistence type="predicted"/>
<accession>A0A8J2ZB16</accession>
<evidence type="ECO:0000313" key="2">
    <source>
        <dbReference type="Proteomes" id="UP000597507"/>
    </source>
</evidence>
<keyword evidence="2" id="KW-1185">Reference proteome</keyword>
<reference evidence="1 2" key="1">
    <citation type="journal article" date="2014" name="Int. J. Syst. Evol. Microbiol.">
        <title>Complete genome sequence of Corynebacterium casei LMG S-19264T (=DSM 44701T), isolated from a smear-ripened cheese.</title>
        <authorList>
            <consortium name="US DOE Joint Genome Institute (JGI-PGF)"/>
            <person name="Walter F."/>
            <person name="Albersmeier A."/>
            <person name="Kalinowski J."/>
            <person name="Ruckert C."/>
        </authorList>
    </citation>
    <scope>NUCLEOTIDE SEQUENCE [LARGE SCALE GENOMIC DNA]</scope>
    <source>
        <strain evidence="1 2">CGMCC 1.16330</strain>
    </source>
</reference>
<organism evidence="1 2">
    <name type="scientific">Caldovatus sediminis</name>
    <dbReference type="NCBI Taxonomy" id="2041189"/>
    <lineage>
        <taxon>Bacteria</taxon>
        <taxon>Pseudomonadati</taxon>
        <taxon>Pseudomonadota</taxon>
        <taxon>Alphaproteobacteria</taxon>
        <taxon>Acetobacterales</taxon>
        <taxon>Roseomonadaceae</taxon>
        <taxon>Caldovatus</taxon>
    </lineage>
</organism>
<dbReference type="Proteomes" id="UP000597507">
    <property type="component" value="Unassembled WGS sequence"/>
</dbReference>